<accession>A0A4U0QCB6</accession>
<organism evidence="1 2">
    <name type="scientific">Chitiniphilus eburneus</name>
    <dbReference type="NCBI Taxonomy" id="2571148"/>
    <lineage>
        <taxon>Bacteria</taxon>
        <taxon>Pseudomonadati</taxon>
        <taxon>Pseudomonadota</taxon>
        <taxon>Betaproteobacteria</taxon>
        <taxon>Neisseriales</taxon>
        <taxon>Chitinibacteraceae</taxon>
        <taxon>Chitiniphilus</taxon>
    </lineage>
</organism>
<keyword evidence="2" id="KW-1185">Reference proteome</keyword>
<dbReference type="PANTHER" id="PTHR39327:SF1">
    <property type="entry name" value="BLR5470 PROTEIN"/>
    <property type="match status" value="1"/>
</dbReference>
<dbReference type="PANTHER" id="PTHR39327">
    <property type="match status" value="1"/>
</dbReference>
<dbReference type="AlphaFoldDB" id="A0A4U0QCB6"/>
<reference evidence="1 2" key="1">
    <citation type="submission" date="2019-04" db="EMBL/GenBank/DDBJ databases">
        <title>Chitiniphilus eburnea sp. nov., a novel chitinolytic bacterium isolated from aquaculture sludge.</title>
        <authorList>
            <person name="Sheng M."/>
        </authorList>
    </citation>
    <scope>NUCLEOTIDE SEQUENCE [LARGE SCALE GENOMIC DNA]</scope>
    <source>
        <strain evidence="1 2">HX-2-15</strain>
    </source>
</reference>
<name>A0A4U0QCB6_9NEIS</name>
<dbReference type="Pfam" id="PF06035">
    <property type="entry name" value="Peptidase_C93"/>
    <property type="match status" value="1"/>
</dbReference>
<dbReference type="Proteomes" id="UP000310016">
    <property type="component" value="Unassembled WGS sequence"/>
</dbReference>
<dbReference type="Gene3D" id="3.10.620.30">
    <property type="match status" value="1"/>
</dbReference>
<evidence type="ECO:0000313" key="2">
    <source>
        <dbReference type="Proteomes" id="UP000310016"/>
    </source>
</evidence>
<proteinExistence type="predicted"/>
<dbReference type="InterPro" id="IPR010319">
    <property type="entry name" value="Transglutaminase-like_Cys_pept"/>
</dbReference>
<dbReference type="RefSeq" id="WP_136773264.1">
    <property type="nucleotide sequence ID" value="NZ_CP156074.1"/>
</dbReference>
<gene>
    <name evidence="1" type="ORF">FAZ21_09775</name>
</gene>
<evidence type="ECO:0000313" key="1">
    <source>
        <dbReference type="EMBL" id="TJZ73474.1"/>
    </source>
</evidence>
<dbReference type="EMBL" id="SUMF01000009">
    <property type="protein sequence ID" value="TJZ73474.1"/>
    <property type="molecule type" value="Genomic_DNA"/>
</dbReference>
<protein>
    <submittedName>
        <fullName evidence="1">Transglutaminase</fullName>
    </submittedName>
</protein>
<dbReference type="OrthoDB" id="5401788at2"/>
<comment type="caution">
    <text evidence="1">The sequence shown here is derived from an EMBL/GenBank/DDBJ whole genome shotgun (WGS) entry which is preliminary data.</text>
</comment>
<sequence length="190" mass="21357">MEQTLKTRFGQKPLQVFQAWRQTVAGARGLSDSARMEAINNFFNRNMAFVDDQILWGEVDYWATPLESIGKGGGDCEDFAIAKYFSLLEAGVDNAKLRLTYVKARIGGPESSVTQAHMVLTYYATPQAEPLVLDNLIGEIRPASRRPDLIPVFSFNRDGVYVPGATTASVDRLSRWKNLLQRMQQQGYYP</sequence>